<keyword evidence="3" id="KW-0238">DNA-binding</keyword>
<comment type="similarity">
    <text evidence="1">Belongs to the LysR transcriptional regulatory family.</text>
</comment>
<dbReference type="CDD" id="cd08411">
    <property type="entry name" value="PBP2_OxyR"/>
    <property type="match status" value="1"/>
</dbReference>
<dbReference type="GO" id="GO:0003677">
    <property type="term" value="F:DNA binding"/>
    <property type="evidence" value="ECO:0007669"/>
    <property type="project" value="UniProtKB-KW"/>
</dbReference>
<dbReference type="FunFam" id="1.10.10.10:FF:000001">
    <property type="entry name" value="LysR family transcriptional regulator"/>
    <property type="match status" value="1"/>
</dbReference>
<dbReference type="InterPro" id="IPR005119">
    <property type="entry name" value="LysR_subst-bd"/>
</dbReference>
<dbReference type="PROSITE" id="PS50931">
    <property type="entry name" value="HTH_LYSR"/>
    <property type="match status" value="1"/>
</dbReference>
<gene>
    <name evidence="7" type="ordered locus">PB2503_13499</name>
</gene>
<keyword evidence="5" id="KW-0804">Transcription</keyword>
<dbReference type="SUPFAM" id="SSF53850">
    <property type="entry name" value="Periplasmic binding protein-like II"/>
    <property type="match status" value="1"/>
</dbReference>
<evidence type="ECO:0000256" key="5">
    <source>
        <dbReference type="ARBA" id="ARBA00023163"/>
    </source>
</evidence>
<dbReference type="Gene3D" id="1.10.10.10">
    <property type="entry name" value="Winged helix-like DNA-binding domain superfamily/Winged helix DNA-binding domain"/>
    <property type="match status" value="1"/>
</dbReference>
<dbReference type="PANTHER" id="PTHR30346:SF26">
    <property type="entry name" value="HYDROGEN PEROXIDE-INDUCIBLE GENES ACTIVATOR"/>
    <property type="match status" value="1"/>
</dbReference>
<dbReference type="PANTHER" id="PTHR30346">
    <property type="entry name" value="TRANSCRIPTIONAL DUAL REGULATOR HCAR-RELATED"/>
    <property type="match status" value="1"/>
</dbReference>
<dbReference type="InterPro" id="IPR036390">
    <property type="entry name" value="WH_DNA-bd_sf"/>
</dbReference>
<name>E0THE5_PARBH</name>
<dbReference type="Gene3D" id="3.40.190.10">
    <property type="entry name" value="Periplasmic binding protein-like II"/>
    <property type="match status" value="2"/>
</dbReference>
<keyword evidence="4" id="KW-0010">Activator</keyword>
<evidence type="ECO:0000256" key="3">
    <source>
        <dbReference type="ARBA" id="ARBA00023125"/>
    </source>
</evidence>
<organism evidence="7 8">
    <name type="scientific">Parvularcula bermudensis (strain ATCC BAA-594 / HTCC2503 / KCTC 12087)</name>
    <dbReference type="NCBI Taxonomy" id="314260"/>
    <lineage>
        <taxon>Bacteria</taxon>
        <taxon>Pseudomonadati</taxon>
        <taxon>Pseudomonadota</taxon>
        <taxon>Alphaproteobacteria</taxon>
        <taxon>Parvularculales</taxon>
        <taxon>Parvularculaceae</taxon>
        <taxon>Parvularcula</taxon>
    </lineage>
</organism>
<protein>
    <submittedName>
        <fullName evidence="7">Hydrogen peroxide-inducible genes activator protein</fullName>
    </submittedName>
</protein>
<dbReference type="PRINTS" id="PR00039">
    <property type="entry name" value="HTHLYSR"/>
</dbReference>
<dbReference type="Pfam" id="PF03466">
    <property type="entry name" value="LysR_substrate"/>
    <property type="match status" value="1"/>
</dbReference>
<dbReference type="OrthoDB" id="9815174at2"/>
<feature type="domain" description="HTH lysR-type" evidence="6">
    <location>
        <begin position="5"/>
        <end position="62"/>
    </location>
</feature>
<evidence type="ECO:0000256" key="2">
    <source>
        <dbReference type="ARBA" id="ARBA00023015"/>
    </source>
</evidence>
<dbReference type="Pfam" id="PF00126">
    <property type="entry name" value="HTH_1"/>
    <property type="match status" value="1"/>
</dbReference>
<dbReference type="HOGENOM" id="CLU_039613_6_4_5"/>
<dbReference type="InterPro" id="IPR000847">
    <property type="entry name" value="LysR_HTH_N"/>
</dbReference>
<dbReference type="Proteomes" id="UP000001302">
    <property type="component" value="Chromosome"/>
</dbReference>
<dbReference type="eggNOG" id="COG0583">
    <property type="taxonomic scope" value="Bacteria"/>
</dbReference>
<proteinExistence type="inferred from homology"/>
<reference evidence="8" key="1">
    <citation type="submission" date="2010-08" db="EMBL/GenBank/DDBJ databases">
        <title>Genome sequence of Parvularcula bermudensis HTCC2503.</title>
        <authorList>
            <person name="Kang D.-M."/>
            <person name="Oh H.-M."/>
            <person name="Cho J.-C."/>
        </authorList>
    </citation>
    <scope>NUCLEOTIDE SEQUENCE [LARGE SCALE GENOMIC DNA]</scope>
    <source>
        <strain evidence="8">ATCC BAA-594 / HTCC2503 / KCTC 12087</strain>
    </source>
</reference>
<accession>E0THE5</accession>
<sequence>MTDQISLRQLRYFTALSRCRNFRKAAAECGVSQPSLSQQIKNLEERLGQSLVERSSSAVILTPLGREVAAAAVELLDRVRALEALADRGPLTGVLRLGVKPTLGPYLLPQVIRHLHKSYPDLGLVVQEALPLNLERELIEGGHDLALLQLPVSSPDLSTMRLFREPVFLAVAADHPLARKKTFGPPDLQGVDVLTLSPRHHLHDQVMRLCEESGARLRRDYEGTSLDALRQMAGMGLGATFLPALYVQSEIRRDADVRILKPARRPMFRSIALAWRKGAGLDAAVNAIAEGIMLAVKEAPDLIIER</sequence>
<dbReference type="SUPFAM" id="SSF46785">
    <property type="entry name" value="Winged helix' DNA-binding domain"/>
    <property type="match status" value="1"/>
</dbReference>
<evidence type="ECO:0000259" key="6">
    <source>
        <dbReference type="PROSITE" id="PS50931"/>
    </source>
</evidence>
<keyword evidence="2" id="KW-0805">Transcription regulation</keyword>
<dbReference type="InterPro" id="IPR036388">
    <property type="entry name" value="WH-like_DNA-bd_sf"/>
</dbReference>
<reference evidence="7 8" key="2">
    <citation type="journal article" date="2011" name="J. Bacteriol.">
        <title>Complete genome sequence of strain HTCC2503T of Parvularcula bermudensis, the type species of the order "Parvularculales" in the class Alphaproteobacteria.</title>
        <authorList>
            <person name="Oh H.M."/>
            <person name="Kang I."/>
            <person name="Vergin K.L."/>
            <person name="Kang D."/>
            <person name="Rhee K.H."/>
            <person name="Giovannoni S.J."/>
            <person name="Cho J.C."/>
        </authorList>
    </citation>
    <scope>NUCLEOTIDE SEQUENCE [LARGE SCALE GENOMIC DNA]</scope>
    <source>
        <strain evidence="8">ATCC BAA-594 / HTCC2503 / KCTC 12087</strain>
    </source>
</reference>
<dbReference type="GO" id="GO:0032993">
    <property type="term" value="C:protein-DNA complex"/>
    <property type="evidence" value="ECO:0007669"/>
    <property type="project" value="TreeGrafter"/>
</dbReference>
<keyword evidence="8" id="KW-1185">Reference proteome</keyword>
<evidence type="ECO:0000313" key="8">
    <source>
        <dbReference type="Proteomes" id="UP000001302"/>
    </source>
</evidence>
<dbReference type="GO" id="GO:0003700">
    <property type="term" value="F:DNA-binding transcription factor activity"/>
    <property type="evidence" value="ECO:0007669"/>
    <property type="project" value="InterPro"/>
</dbReference>
<evidence type="ECO:0000256" key="4">
    <source>
        <dbReference type="ARBA" id="ARBA00023159"/>
    </source>
</evidence>
<dbReference type="RefSeq" id="WP_013301711.1">
    <property type="nucleotide sequence ID" value="NC_014414.1"/>
</dbReference>
<dbReference type="AlphaFoldDB" id="E0THE5"/>
<dbReference type="KEGG" id="pbr:PB2503_13499"/>
<dbReference type="EMBL" id="CP002156">
    <property type="protein sequence ID" value="ADM10737.1"/>
    <property type="molecule type" value="Genomic_DNA"/>
</dbReference>
<dbReference type="STRING" id="314260.PB2503_13499"/>
<evidence type="ECO:0000313" key="7">
    <source>
        <dbReference type="EMBL" id="ADM10737.1"/>
    </source>
</evidence>
<evidence type="ECO:0000256" key="1">
    <source>
        <dbReference type="ARBA" id="ARBA00009437"/>
    </source>
</evidence>